<organism evidence="1 2">
    <name type="scientific">Lactococcus lactis subsp. cremoris</name>
    <name type="common">Streptococcus cremoris</name>
    <dbReference type="NCBI Taxonomy" id="1359"/>
    <lineage>
        <taxon>Bacteria</taxon>
        <taxon>Bacillati</taxon>
        <taxon>Bacillota</taxon>
        <taxon>Bacilli</taxon>
        <taxon>Lactobacillales</taxon>
        <taxon>Streptococcaceae</taxon>
        <taxon>Lactococcus</taxon>
    </lineage>
</organism>
<reference evidence="1 2" key="1">
    <citation type="submission" date="2015-08" db="EMBL/GenBank/DDBJ databases">
        <title>Draft Genome Sequences of 11 Lactococcus lactis subspecies cremoris strains.</title>
        <authorList>
            <person name="Wels M."/>
            <person name="Backus L."/>
            <person name="Boekhorst J."/>
            <person name="Dijkstra A."/>
            <person name="Beerthuizen M."/>
            <person name="Siezen R."/>
            <person name="Bachmann H."/>
            <person name="Van Hijum S."/>
        </authorList>
    </citation>
    <scope>NUCLEOTIDE SEQUENCE [LARGE SCALE GENOMIC DNA]</scope>
    <source>
        <strain evidence="1 2">KW10</strain>
    </source>
</reference>
<sequence>MALMKRIVGEYMAKIPVNSAQKAKKELFQTFSSLANGPNK</sequence>
<dbReference type="AlphaFoldDB" id="A0A166K8C4"/>
<dbReference type="EMBL" id="LIYF01000006">
    <property type="protein sequence ID" value="KZK08073.1"/>
    <property type="molecule type" value="Genomic_DNA"/>
</dbReference>
<evidence type="ECO:0000313" key="1">
    <source>
        <dbReference type="EMBL" id="KZK08073.1"/>
    </source>
</evidence>
<comment type="caution">
    <text evidence="1">The sequence shown here is derived from an EMBL/GenBank/DDBJ whole genome shotgun (WGS) entry which is preliminary data.</text>
</comment>
<evidence type="ECO:0000313" key="2">
    <source>
        <dbReference type="Proteomes" id="UP000076519"/>
    </source>
</evidence>
<accession>A0A166K8C4</accession>
<protein>
    <submittedName>
        <fullName evidence="1">Uncharacterized protein</fullName>
    </submittedName>
</protein>
<gene>
    <name evidence="1" type="ORF">AB996_0370</name>
</gene>
<proteinExistence type="predicted"/>
<dbReference type="Proteomes" id="UP000076519">
    <property type="component" value="Unassembled WGS sequence"/>
</dbReference>
<name>A0A166K8C4_LACLC</name>